<organism evidence="1 2">
    <name type="scientific">Chryseolinea serpens</name>
    <dbReference type="NCBI Taxonomy" id="947013"/>
    <lineage>
        <taxon>Bacteria</taxon>
        <taxon>Pseudomonadati</taxon>
        <taxon>Bacteroidota</taxon>
        <taxon>Cytophagia</taxon>
        <taxon>Cytophagales</taxon>
        <taxon>Fulvivirgaceae</taxon>
        <taxon>Chryseolinea</taxon>
    </lineage>
</organism>
<dbReference type="OrthoDB" id="1493884at2"/>
<gene>
    <name evidence="1" type="ORF">SAMN04488109_6034</name>
</gene>
<dbReference type="RefSeq" id="WP_073142052.1">
    <property type="nucleotide sequence ID" value="NZ_FQWQ01000005.1"/>
</dbReference>
<evidence type="ECO:0000313" key="2">
    <source>
        <dbReference type="Proteomes" id="UP000184212"/>
    </source>
</evidence>
<reference evidence="1 2" key="1">
    <citation type="submission" date="2016-11" db="EMBL/GenBank/DDBJ databases">
        <authorList>
            <person name="Jaros S."/>
            <person name="Januszkiewicz K."/>
            <person name="Wedrychowicz H."/>
        </authorList>
    </citation>
    <scope>NUCLEOTIDE SEQUENCE [LARGE SCALE GENOMIC DNA]</scope>
    <source>
        <strain evidence="1 2">DSM 24574</strain>
    </source>
</reference>
<proteinExistence type="predicted"/>
<protein>
    <submittedName>
        <fullName evidence="1">Uncharacterized protein</fullName>
    </submittedName>
</protein>
<sequence>MASNDDKNPLEELFRQTLTLNKKYLSQSISVLSQISNPENIRKNAFNLDPRVYGRALNSFARMNLEYYNKMMELGLSTASEILHAKDDPTPPVTTPSFVLQGNGKPGETVTLTFVLENTKTESVTCGFINSPFVAEQAGGGEANISATFVPQSFVQKPGESHTVTIHLQIQEDTVPGAYVSDVRVVGFDVAYFSVILTVEPSAPKSPHAQPQKRSSKKS</sequence>
<dbReference type="InterPro" id="IPR013783">
    <property type="entry name" value="Ig-like_fold"/>
</dbReference>
<dbReference type="EMBL" id="FQWQ01000005">
    <property type="protein sequence ID" value="SHH91187.1"/>
    <property type="molecule type" value="Genomic_DNA"/>
</dbReference>
<evidence type="ECO:0000313" key="1">
    <source>
        <dbReference type="EMBL" id="SHH91187.1"/>
    </source>
</evidence>
<name>A0A1M5WUB8_9BACT</name>
<dbReference type="STRING" id="947013.SAMN04488109_6034"/>
<dbReference type="Proteomes" id="UP000184212">
    <property type="component" value="Unassembled WGS sequence"/>
</dbReference>
<dbReference type="AlphaFoldDB" id="A0A1M5WUB8"/>
<keyword evidence="2" id="KW-1185">Reference proteome</keyword>
<dbReference type="Gene3D" id="2.60.40.10">
    <property type="entry name" value="Immunoglobulins"/>
    <property type="match status" value="1"/>
</dbReference>
<accession>A0A1M5WUB8</accession>